<sequence>MNELLKQAHRFSSKNRKSLEESNVCGCFYCLKIFSPALIEEWWDNEETAVCPHCGIDSVIGDSSDFHITKEFLQEMHEAWF</sequence>
<evidence type="ECO:0000313" key="1">
    <source>
        <dbReference type="EMBL" id="AST89968.1"/>
    </source>
</evidence>
<dbReference type="KEGG" id="bcoh:BC6307_01065"/>
<gene>
    <name evidence="1" type="ORF">BC6307_01065</name>
</gene>
<evidence type="ECO:0000313" key="2">
    <source>
        <dbReference type="Proteomes" id="UP000215224"/>
    </source>
</evidence>
<proteinExistence type="predicted"/>
<dbReference type="EMBL" id="CP018866">
    <property type="protein sequence ID" value="AST89968.1"/>
    <property type="molecule type" value="Genomic_DNA"/>
</dbReference>
<keyword evidence="2" id="KW-1185">Reference proteome</keyword>
<dbReference type="Proteomes" id="UP000215224">
    <property type="component" value="Chromosome"/>
</dbReference>
<organism evidence="1 2">
    <name type="scientific">Sutcliffiella cohnii</name>
    <dbReference type="NCBI Taxonomy" id="33932"/>
    <lineage>
        <taxon>Bacteria</taxon>
        <taxon>Bacillati</taxon>
        <taxon>Bacillota</taxon>
        <taxon>Bacilli</taxon>
        <taxon>Bacillales</taxon>
        <taxon>Bacillaceae</taxon>
        <taxon>Sutcliffiella</taxon>
    </lineage>
</organism>
<dbReference type="RefSeq" id="WP_066421455.1">
    <property type="nucleotide sequence ID" value="NZ_CP018866.1"/>
</dbReference>
<dbReference type="AlphaFoldDB" id="A0A223KKS6"/>
<name>A0A223KKS6_9BACI</name>
<dbReference type="STRING" id="1314751.GCA_001591425_04795"/>
<protein>
    <submittedName>
        <fullName evidence="1">Cytoplasmic protein</fullName>
    </submittedName>
</protein>
<accession>A0A223KKS6</accession>
<reference evidence="1 2" key="1">
    <citation type="submission" date="2016-12" db="EMBL/GenBank/DDBJ databases">
        <title>The whole genome sequencing and assembly of Bacillus cohnii DSM 6307T strain.</title>
        <authorList>
            <person name="Lee Y.-J."/>
            <person name="Yi H."/>
            <person name="Bahn Y.-S."/>
            <person name="Kim J.F."/>
            <person name="Lee D.-W."/>
        </authorList>
    </citation>
    <scope>NUCLEOTIDE SEQUENCE [LARGE SCALE GENOMIC DNA]</scope>
    <source>
        <strain evidence="1 2">DSM 6307</strain>
    </source>
</reference>